<dbReference type="GO" id="GO:0009425">
    <property type="term" value="C:bacterial-type flagellum basal body"/>
    <property type="evidence" value="ECO:0007669"/>
    <property type="project" value="UniProtKB-SubCell"/>
</dbReference>
<dbReference type="InterPro" id="IPR037925">
    <property type="entry name" value="FlgE/F/G-like"/>
</dbReference>
<protein>
    <recommendedName>
        <fullName evidence="4">Flagellar hook protein FlgE</fullName>
    </recommendedName>
</protein>
<dbReference type="NCBIfam" id="TIGR03506">
    <property type="entry name" value="FlgEFG_subfam"/>
    <property type="match status" value="1"/>
</dbReference>
<dbReference type="InterPro" id="IPR001444">
    <property type="entry name" value="Flag_bb_rod_N"/>
</dbReference>
<evidence type="ECO:0000256" key="1">
    <source>
        <dbReference type="ARBA" id="ARBA00004117"/>
    </source>
</evidence>
<feature type="domain" description="Flagellar basal body rod protein N-terminal" evidence="5">
    <location>
        <begin position="8"/>
        <end position="35"/>
    </location>
</feature>
<dbReference type="Proteomes" id="UP000652013">
    <property type="component" value="Unassembled WGS sequence"/>
</dbReference>
<evidence type="ECO:0000256" key="4">
    <source>
        <dbReference type="RuleBase" id="RU362116"/>
    </source>
</evidence>
<dbReference type="InterPro" id="IPR053967">
    <property type="entry name" value="LlgE_F_G-like_D1"/>
</dbReference>
<keyword evidence="8" id="KW-0966">Cell projection</keyword>
<keyword evidence="8" id="KW-0969">Cilium</keyword>
<evidence type="ECO:0000256" key="3">
    <source>
        <dbReference type="ARBA" id="ARBA00023143"/>
    </source>
</evidence>
<dbReference type="GO" id="GO:0005829">
    <property type="term" value="C:cytosol"/>
    <property type="evidence" value="ECO:0007669"/>
    <property type="project" value="TreeGrafter"/>
</dbReference>
<feature type="domain" description="Flagellar hook protein FlgE/F/G-like D1" evidence="7">
    <location>
        <begin position="96"/>
        <end position="158"/>
    </location>
</feature>
<evidence type="ECO:0000259" key="7">
    <source>
        <dbReference type="Pfam" id="PF22692"/>
    </source>
</evidence>
<evidence type="ECO:0000313" key="9">
    <source>
        <dbReference type="Proteomes" id="UP000652013"/>
    </source>
</evidence>
<evidence type="ECO:0000259" key="6">
    <source>
        <dbReference type="Pfam" id="PF06429"/>
    </source>
</evidence>
<comment type="similarity">
    <text evidence="2 4">Belongs to the flagella basal body rod proteins family.</text>
</comment>
<dbReference type="PANTHER" id="PTHR30435">
    <property type="entry name" value="FLAGELLAR PROTEIN"/>
    <property type="match status" value="1"/>
</dbReference>
<gene>
    <name evidence="8" type="primary">flgE</name>
    <name evidence="8" type="ORF">Sya03_13900</name>
</gene>
<dbReference type="EMBL" id="BOOY01000008">
    <property type="protein sequence ID" value="GIJ02038.1"/>
    <property type="molecule type" value="Genomic_DNA"/>
</dbReference>
<dbReference type="GO" id="GO:0009424">
    <property type="term" value="C:bacterial-type flagellum hook"/>
    <property type="evidence" value="ECO:0007669"/>
    <property type="project" value="TreeGrafter"/>
</dbReference>
<comment type="function">
    <text evidence="4">A flexible structure which links the flagellar filament to the drive apparatus in the basal body.</text>
</comment>
<sequence length="387" mass="40144">MLRSMFSGISGLRAHQQMMDVTGNNIANVNTTGFKSSTVTFQDTLSQMVRAAGSPQGEVGGTNPAQIGLGVRLGTVGTNFGQGAAQNTGKSTDLLIQGDGFFMVRSGGEQLFTRSGAFDWDNNGNLVNANGNMVQGWLADADGNLNTAAVPGKITLPLGQTIAPQVTTNMKMIGNLQVDAPTGTVKEVQTTAFDATGRENPVTLTFTKQADGTWNVGDGTNTGNLAFGVDGRPTAGTLTLGGVTVDVAAMTHYSGVSAPSVNTRDGSAAGTLNAYSFTETGEIVGVFSNGLTQVMGQVAMANFNNVSGLEKVGNSMYRMTVNSGLPQVGPAGTNGLGYMSGGQLEMSNVDLAQEFTNLVIAQRGFQANSRVITSSDEILQDLVNIKR</sequence>
<reference evidence="8" key="1">
    <citation type="submission" date="2021-01" db="EMBL/GenBank/DDBJ databases">
        <title>Whole genome shotgun sequence of Spirilliplanes yamanashiensis NBRC 15828.</title>
        <authorList>
            <person name="Komaki H."/>
            <person name="Tamura T."/>
        </authorList>
    </citation>
    <scope>NUCLEOTIDE SEQUENCE</scope>
    <source>
        <strain evidence="8">NBRC 15828</strain>
    </source>
</reference>
<comment type="caution">
    <text evidence="8">The sequence shown here is derived from an EMBL/GenBank/DDBJ whole genome shotgun (WGS) entry which is preliminary data.</text>
</comment>
<evidence type="ECO:0000256" key="2">
    <source>
        <dbReference type="ARBA" id="ARBA00009677"/>
    </source>
</evidence>
<organism evidence="8 9">
    <name type="scientific">Spirilliplanes yamanashiensis</name>
    <dbReference type="NCBI Taxonomy" id="42233"/>
    <lineage>
        <taxon>Bacteria</taxon>
        <taxon>Bacillati</taxon>
        <taxon>Actinomycetota</taxon>
        <taxon>Actinomycetes</taxon>
        <taxon>Micromonosporales</taxon>
        <taxon>Micromonosporaceae</taxon>
        <taxon>Spirilliplanes</taxon>
    </lineage>
</organism>
<proteinExistence type="inferred from homology"/>
<dbReference type="SUPFAM" id="SSF117143">
    <property type="entry name" value="Flagellar hook protein flgE"/>
    <property type="match status" value="1"/>
</dbReference>
<feature type="domain" description="Flagellar basal-body/hook protein C-terminal" evidence="6">
    <location>
        <begin position="342"/>
        <end position="384"/>
    </location>
</feature>
<keyword evidence="3 4" id="KW-0975">Bacterial flagellum</keyword>
<dbReference type="InterPro" id="IPR020013">
    <property type="entry name" value="Flagellar_FlgE/F/G"/>
</dbReference>
<dbReference type="InterPro" id="IPR010930">
    <property type="entry name" value="Flg_bb/hook_C_dom"/>
</dbReference>
<keyword evidence="8" id="KW-0282">Flagellum</keyword>
<dbReference type="RefSeq" id="WP_203937365.1">
    <property type="nucleotide sequence ID" value="NZ_BAAAGJ010000016.1"/>
</dbReference>
<keyword evidence="9" id="KW-1185">Reference proteome</keyword>
<dbReference type="Pfam" id="PF22692">
    <property type="entry name" value="LlgE_F_G_D1"/>
    <property type="match status" value="1"/>
</dbReference>
<evidence type="ECO:0000313" key="8">
    <source>
        <dbReference type="EMBL" id="GIJ02038.1"/>
    </source>
</evidence>
<dbReference type="PANTHER" id="PTHR30435:SF1">
    <property type="entry name" value="FLAGELLAR HOOK PROTEIN FLGE"/>
    <property type="match status" value="1"/>
</dbReference>
<dbReference type="GO" id="GO:0071978">
    <property type="term" value="P:bacterial-type flagellum-dependent swarming motility"/>
    <property type="evidence" value="ECO:0007669"/>
    <property type="project" value="TreeGrafter"/>
</dbReference>
<dbReference type="Pfam" id="PF00460">
    <property type="entry name" value="Flg_bb_rod"/>
    <property type="match status" value="1"/>
</dbReference>
<dbReference type="Pfam" id="PF06429">
    <property type="entry name" value="Flg_bbr_C"/>
    <property type="match status" value="1"/>
</dbReference>
<name>A0A8J4DID2_9ACTN</name>
<accession>A0A8J4DID2</accession>
<comment type="subcellular location">
    <subcellularLocation>
        <location evidence="1 4">Bacterial flagellum basal body</location>
    </subcellularLocation>
</comment>
<evidence type="ECO:0000259" key="5">
    <source>
        <dbReference type="Pfam" id="PF00460"/>
    </source>
</evidence>
<dbReference type="AlphaFoldDB" id="A0A8J4DID2"/>